<name>A0A941EXE3_9ACTN</name>
<reference evidence="1" key="1">
    <citation type="submission" date="2021-04" db="EMBL/GenBank/DDBJ databases">
        <title>Genome based classification of Actinospica acidithermotolerans sp. nov., an actinobacterium isolated from an Indonesian hot spring.</title>
        <authorList>
            <person name="Kusuma A.B."/>
            <person name="Putra K.E."/>
            <person name="Nafisah S."/>
            <person name="Loh J."/>
            <person name="Nouioui I."/>
            <person name="Goodfellow M."/>
        </authorList>
    </citation>
    <scope>NUCLEOTIDE SEQUENCE</scope>
    <source>
        <strain evidence="1">CSCA 57</strain>
    </source>
</reference>
<dbReference type="SUPFAM" id="SSF54285">
    <property type="entry name" value="MoaD/ThiS"/>
    <property type="match status" value="1"/>
</dbReference>
<sequence>MDMNSDLDSEDTNTATVVVPSALAGFAGGRSHIPVGMDTSLDPPRLPLPDVLDRLRVEVPSLERRIRDEQGAIRGHVNIYIDGVDIRELGGPETVVVGGATVEIIASVSGG</sequence>
<dbReference type="InterPro" id="IPR016155">
    <property type="entry name" value="Mopterin_synth/thiamin_S_b"/>
</dbReference>
<dbReference type="InterPro" id="IPR003749">
    <property type="entry name" value="ThiS/MoaD-like"/>
</dbReference>
<organism evidence="1 2">
    <name type="scientific">Actinospica durhamensis</name>
    <dbReference type="NCBI Taxonomy" id="1508375"/>
    <lineage>
        <taxon>Bacteria</taxon>
        <taxon>Bacillati</taxon>
        <taxon>Actinomycetota</taxon>
        <taxon>Actinomycetes</taxon>
        <taxon>Catenulisporales</taxon>
        <taxon>Actinospicaceae</taxon>
        <taxon>Actinospica</taxon>
    </lineage>
</organism>
<evidence type="ECO:0000313" key="1">
    <source>
        <dbReference type="EMBL" id="MBR7838087.1"/>
    </source>
</evidence>
<dbReference type="Proteomes" id="UP000675781">
    <property type="component" value="Unassembled WGS sequence"/>
</dbReference>
<keyword evidence="2" id="KW-1185">Reference proteome</keyword>
<proteinExistence type="predicted"/>
<evidence type="ECO:0000313" key="2">
    <source>
        <dbReference type="Proteomes" id="UP000675781"/>
    </source>
</evidence>
<dbReference type="InterPro" id="IPR052045">
    <property type="entry name" value="Sulfur_Carrier/Prot_Modifier"/>
</dbReference>
<comment type="caution">
    <text evidence="1">The sequence shown here is derived from an EMBL/GenBank/DDBJ whole genome shotgun (WGS) entry which is preliminary data.</text>
</comment>
<dbReference type="RefSeq" id="WP_212532548.1">
    <property type="nucleotide sequence ID" value="NZ_JAGSOG010000255.1"/>
</dbReference>
<dbReference type="PANTHER" id="PTHR38031">
    <property type="entry name" value="SULFUR CARRIER PROTEIN SLR0821-RELATED"/>
    <property type="match status" value="1"/>
</dbReference>
<dbReference type="EMBL" id="JAGSOG010000255">
    <property type="protein sequence ID" value="MBR7838087.1"/>
    <property type="molecule type" value="Genomic_DNA"/>
</dbReference>
<dbReference type="Pfam" id="PF02597">
    <property type="entry name" value="ThiS"/>
    <property type="match status" value="1"/>
</dbReference>
<dbReference type="Gene3D" id="3.10.20.30">
    <property type="match status" value="1"/>
</dbReference>
<protein>
    <submittedName>
        <fullName evidence="1">MoaD/ThiS family protein</fullName>
    </submittedName>
</protein>
<dbReference type="AlphaFoldDB" id="A0A941EXE3"/>
<dbReference type="PANTHER" id="PTHR38031:SF1">
    <property type="entry name" value="SULFUR CARRIER PROTEIN CYSO"/>
    <property type="match status" value="1"/>
</dbReference>
<dbReference type="InterPro" id="IPR012675">
    <property type="entry name" value="Beta-grasp_dom_sf"/>
</dbReference>
<accession>A0A941EXE3</accession>
<gene>
    <name evidence="1" type="ORF">KDL01_32740</name>
</gene>